<evidence type="ECO:0000256" key="6">
    <source>
        <dbReference type="ARBA" id="ARBA00023136"/>
    </source>
</evidence>
<evidence type="ECO:0000313" key="9">
    <source>
        <dbReference type="Proteomes" id="UP000005104"/>
    </source>
</evidence>
<feature type="transmembrane region" description="Helical" evidence="7">
    <location>
        <begin position="86"/>
        <end position="103"/>
    </location>
</feature>
<feature type="transmembrane region" description="Helical" evidence="7">
    <location>
        <begin position="123"/>
        <end position="144"/>
    </location>
</feature>
<keyword evidence="5 7" id="KW-1133">Transmembrane helix</keyword>
<evidence type="ECO:0000256" key="7">
    <source>
        <dbReference type="SAM" id="Phobius"/>
    </source>
</evidence>
<keyword evidence="9" id="KW-1185">Reference proteome</keyword>
<gene>
    <name evidence="8" type="ORF">DesyoDRAFT_2756</name>
</gene>
<keyword evidence="6 7" id="KW-0472">Membrane</keyword>
<dbReference type="PANTHER" id="PTHR34856">
    <property type="entry name" value="PROTEIN NRFD"/>
    <property type="match status" value="1"/>
</dbReference>
<dbReference type="HOGENOM" id="CLU_045348_3_1_9"/>
<keyword evidence="3" id="KW-1003">Cell membrane</keyword>
<sequence>MEKTQKFEKTFWTYLAFFFLVLALVGAANKYFISGEQAFGTTLDVPWGTLIAGYVFFAVAATGTGLVASLGHVFRIKKFDVLAKRALLASILLLISAFAVLAVELSNPFKMVWLLFTPNLSSPIFWMGAFYGVYLILLFAEFYFTLKDNHRAATGIAYVSFVVKLAAIINLGRLFSFSITREFWAGYYYPVYMVVSGIVSGAAVLTMIVYLKGRDSAQFDYLGKNISLTLGKILAGALVLLAGMQFVKIGFSLASGHPALVEAAKAVTAGPIAISFWFMEVLIGMVLPLAILFSSKFSSIGKAFLAASLAILGMLFSRLNFVYSGQVVPLQVIPDSPPAVGSFNVYTSTWSEWSLIIGALGFIMLMFSWAEYKLRLDSKH</sequence>
<comment type="similarity">
    <text evidence="2">Belongs to the NrfD family.</text>
</comment>
<dbReference type="Proteomes" id="UP000005104">
    <property type="component" value="Chromosome"/>
</dbReference>
<dbReference type="InterPro" id="IPR005614">
    <property type="entry name" value="NrfD-like"/>
</dbReference>
<dbReference type="Gene3D" id="1.20.1630.10">
    <property type="entry name" value="Formate dehydrogenase/DMSO reductase domain"/>
    <property type="match status" value="1"/>
</dbReference>
<organism evidence="8 9">
    <name type="scientific">Desulfosporosinus youngiae DSM 17734</name>
    <dbReference type="NCBI Taxonomy" id="768710"/>
    <lineage>
        <taxon>Bacteria</taxon>
        <taxon>Bacillati</taxon>
        <taxon>Bacillota</taxon>
        <taxon>Clostridia</taxon>
        <taxon>Eubacteriales</taxon>
        <taxon>Desulfitobacteriaceae</taxon>
        <taxon>Desulfosporosinus</taxon>
    </lineage>
</organism>
<dbReference type="InterPro" id="IPR052049">
    <property type="entry name" value="Electron_transfer_protein"/>
</dbReference>
<dbReference type="STRING" id="768710.DesyoDRAFT_2756"/>
<evidence type="ECO:0000256" key="3">
    <source>
        <dbReference type="ARBA" id="ARBA00022475"/>
    </source>
</evidence>
<keyword evidence="4 7" id="KW-0812">Transmembrane</keyword>
<dbReference type="eggNOG" id="COG5557">
    <property type="taxonomic scope" value="Bacteria"/>
</dbReference>
<dbReference type="OrthoDB" id="9772767at2"/>
<dbReference type="Pfam" id="PF03916">
    <property type="entry name" value="NrfD"/>
    <property type="match status" value="1"/>
</dbReference>
<reference evidence="8 9" key="1">
    <citation type="submission" date="2011-11" db="EMBL/GenBank/DDBJ databases">
        <title>The Noncontiguous Finished genome of Desulfosporosinus youngiae DSM 17734.</title>
        <authorList>
            <consortium name="US DOE Joint Genome Institute (JGI-PGF)"/>
            <person name="Lucas S."/>
            <person name="Han J."/>
            <person name="Lapidus A."/>
            <person name="Cheng J.-F."/>
            <person name="Goodwin L."/>
            <person name="Pitluck S."/>
            <person name="Peters L."/>
            <person name="Ovchinnikova G."/>
            <person name="Lu M."/>
            <person name="Land M.L."/>
            <person name="Hauser L."/>
            <person name="Pester M."/>
            <person name="Spring S."/>
            <person name="Ollivier B."/>
            <person name="Rattei T."/>
            <person name="Klenk H.-P."/>
            <person name="Wagner M."/>
            <person name="Loy A."/>
            <person name="Woyke T.J."/>
        </authorList>
    </citation>
    <scope>NUCLEOTIDE SEQUENCE [LARGE SCALE GENOMIC DNA]</scope>
    <source>
        <strain evidence="8 9">DSM 17734</strain>
    </source>
</reference>
<feature type="transmembrane region" description="Helical" evidence="7">
    <location>
        <begin position="304"/>
        <end position="323"/>
    </location>
</feature>
<feature type="transmembrane region" description="Helical" evidence="7">
    <location>
        <begin position="187"/>
        <end position="211"/>
    </location>
</feature>
<evidence type="ECO:0000256" key="1">
    <source>
        <dbReference type="ARBA" id="ARBA00004651"/>
    </source>
</evidence>
<feature type="transmembrane region" description="Helical" evidence="7">
    <location>
        <begin position="353"/>
        <end position="372"/>
    </location>
</feature>
<accession>H5Y4S3</accession>
<protein>
    <submittedName>
        <fullName evidence="8">Polysulfide reductase</fullName>
    </submittedName>
</protein>
<feature type="transmembrane region" description="Helical" evidence="7">
    <location>
        <begin position="12"/>
        <end position="33"/>
    </location>
</feature>
<dbReference type="PANTHER" id="PTHR34856:SF2">
    <property type="entry name" value="PROTEIN NRFD"/>
    <property type="match status" value="1"/>
</dbReference>
<dbReference type="EMBL" id="CM001441">
    <property type="protein sequence ID" value="EHQ89809.1"/>
    <property type="molecule type" value="Genomic_DNA"/>
</dbReference>
<name>H5Y4S3_9FIRM</name>
<comment type="subcellular location">
    <subcellularLocation>
        <location evidence="1">Cell membrane</location>
        <topology evidence="1">Multi-pass membrane protein</topology>
    </subcellularLocation>
</comment>
<proteinExistence type="inferred from homology"/>
<dbReference type="GO" id="GO:0005886">
    <property type="term" value="C:plasma membrane"/>
    <property type="evidence" value="ECO:0007669"/>
    <property type="project" value="UniProtKB-SubCell"/>
</dbReference>
<evidence type="ECO:0000313" key="8">
    <source>
        <dbReference type="EMBL" id="EHQ89809.1"/>
    </source>
</evidence>
<dbReference type="AlphaFoldDB" id="H5Y4S3"/>
<feature type="transmembrane region" description="Helical" evidence="7">
    <location>
        <begin position="274"/>
        <end position="292"/>
    </location>
</feature>
<evidence type="ECO:0000256" key="2">
    <source>
        <dbReference type="ARBA" id="ARBA00008929"/>
    </source>
</evidence>
<dbReference type="RefSeq" id="WP_007783905.1">
    <property type="nucleotide sequence ID" value="NZ_CM001441.1"/>
</dbReference>
<evidence type="ECO:0000256" key="4">
    <source>
        <dbReference type="ARBA" id="ARBA00022692"/>
    </source>
</evidence>
<feature type="transmembrane region" description="Helical" evidence="7">
    <location>
        <begin position="156"/>
        <end position="175"/>
    </location>
</feature>
<feature type="transmembrane region" description="Helical" evidence="7">
    <location>
        <begin position="232"/>
        <end position="254"/>
    </location>
</feature>
<evidence type="ECO:0000256" key="5">
    <source>
        <dbReference type="ARBA" id="ARBA00022989"/>
    </source>
</evidence>
<feature type="transmembrane region" description="Helical" evidence="7">
    <location>
        <begin position="53"/>
        <end position="74"/>
    </location>
</feature>